<evidence type="ECO:0000313" key="2">
    <source>
        <dbReference type="EMBL" id="QLG27879.1"/>
    </source>
</evidence>
<sequence>MSEREKHSEAPESRGEGAFAVSTLVPESDEPKREMTDKEYRTLESQHND</sequence>
<evidence type="ECO:0000313" key="3">
    <source>
        <dbReference type="Proteomes" id="UP000509750"/>
    </source>
</evidence>
<feature type="compositionally biased region" description="Basic and acidic residues" evidence="1">
    <location>
        <begin position="1"/>
        <end position="15"/>
    </location>
</feature>
<dbReference type="AlphaFoldDB" id="A0A7D5K7Y4"/>
<dbReference type="KEGG" id="halg:HUG10_10080"/>
<dbReference type="GeneID" id="56029183"/>
<protein>
    <submittedName>
        <fullName evidence="2">Uncharacterized protein</fullName>
    </submittedName>
</protein>
<keyword evidence="3" id="KW-1185">Reference proteome</keyword>
<feature type="compositionally biased region" description="Basic and acidic residues" evidence="1">
    <location>
        <begin position="29"/>
        <end position="49"/>
    </location>
</feature>
<dbReference type="RefSeq" id="WP_179169454.1">
    <property type="nucleotide sequence ID" value="NZ_CP058529.1"/>
</dbReference>
<gene>
    <name evidence="2" type="ORF">HUG10_10080</name>
</gene>
<organism evidence="2 3">
    <name type="scientific">Halorarum halophilum</name>
    <dbReference type="NCBI Taxonomy" id="2743090"/>
    <lineage>
        <taxon>Archaea</taxon>
        <taxon>Methanobacteriati</taxon>
        <taxon>Methanobacteriota</taxon>
        <taxon>Stenosarchaea group</taxon>
        <taxon>Halobacteria</taxon>
        <taxon>Halobacteriales</taxon>
        <taxon>Haloferacaceae</taxon>
        <taxon>Halorarum</taxon>
    </lineage>
</organism>
<feature type="region of interest" description="Disordered" evidence="1">
    <location>
        <begin position="1"/>
        <end position="49"/>
    </location>
</feature>
<accession>A0A7D5K7Y4</accession>
<dbReference type="Proteomes" id="UP000509750">
    <property type="component" value="Chromosome"/>
</dbReference>
<evidence type="ECO:0000256" key="1">
    <source>
        <dbReference type="SAM" id="MobiDB-lite"/>
    </source>
</evidence>
<name>A0A7D5K7Y4_9EURY</name>
<dbReference type="EMBL" id="CP058529">
    <property type="protein sequence ID" value="QLG27879.1"/>
    <property type="molecule type" value="Genomic_DNA"/>
</dbReference>
<proteinExistence type="predicted"/>
<reference evidence="2 3" key="1">
    <citation type="submission" date="2020-07" db="EMBL/GenBank/DDBJ databases">
        <title>Gai3-2, isolated from salt lake.</title>
        <authorList>
            <person name="Cui H."/>
            <person name="Shi X."/>
        </authorList>
    </citation>
    <scope>NUCLEOTIDE SEQUENCE [LARGE SCALE GENOMIC DNA]</scope>
    <source>
        <strain evidence="2 3">Gai3-2</strain>
    </source>
</reference>